<feature type="domain" description="Ice-binding protein C-terminal" evidence="2">
    <location>
        <begin position="209"/>
        <end position="232"/>
    </location>
</feature>
<proteinExistence type="predicted"/>
<protein>
    <submittedName>
        <fullName evidence="3">PEP-CTERM sorting domain-containing protein</fullName>
    </submittedName>
</protein>
<dbReference type="Pfam" id="PF07589">
    <property type="entry name" value="PEP-CTERM"/>
    <property type="match status" value="1"/>
</dbReference>
<dbReference type="Proteomes" id="UP001597128">
    <property type="component" value="Unassembled WGS sequence"/>
</dbReference>
<evidence type="ECO:0000313" key="4">
    <source>
        <dbReference type="Proteomes" id="UP001597128"/>
    </source>
</evidence>
<feature type="chain" id="PRO_5045536304" evidence="1">
    <location>
        <begin position="25"/>
        <end position="235"/>
    </location>
</feature>
<evidence type="ECO:0000259" key="2">
    <source>
        <dbReference type="Pfam" id="PF07589"/>
    </source>
</evidence>
<comment type="caution">
    <text evidence="3">The sequence shown here is derived from an EMBL/GenBank/DDBJ whole genome shotgun (WGS) entry which is preliminary data.</text>
</comment>
<gene>
    <name evidence="3" type="ORF">ACFQ1Z_05135</name>
</gene>
<dbReference type="NCBIfam" id="TIGR02595">
    <property type="entry name" value="PEP_CTERM"/>
    <property type="match status" value="1"/>
</dbReference>
<evidence type="ECO:0000313" key="3">
    <source>
        <dbReference type="EMBL" id="MFD0912923.1"/>
    </source>
</evidence>
<keyword evidence="1" id="KW-0732">Signal</keyword>
<keyword evidence="4" id="KW-1185">Reference proteome</keyword>
<reference evidence="4" key="1">
    <citation type="journal article" date="2019" name="Int. J. Syst. Evol. Microbiol.">
        <title>The Global Catalogue of Microorganisms (GCM) 10K type strain sequencing project: providing services to taxonomists for standard genome sequencing and annotation.</title>
        <authorList>
            <consortium name="The Broad Institute Genomics Platform"/>
            <consortium name="The Broad Institute Genome Sequencing Center for Infectious Disease"/>
            <person name="Wu L."/>
            <person name="Ma J."/>
        </authorList>
    </citation>
    <scope>NUCLEOTIDE SEQUENCE [LARGE SCALE GENOMIC DNA]</scope>
    <source>
        <strain evidence="4">CCUG 58412</strain>
    </source>
</reference>
<dbReference type="RefSeq" id="WP_379056133.1">
    <property type="nucleotide sequence ID" value="NZ_JBHTKB010000001.1"/>
</dbReference>
<accession>A0ABW3F503</accession>
<feature type="signal peptide" evidence="1">
    <location>
        <begin position="1"/>
        <end position="24"/>
    </location>
</feature>
<organism evidence="3 4">
    <name type="scientific">Methylophilus luteus</name>
    <dbReference type="NCBI Taxonomy" id="640108"/>
    <lineage>
        <taxon>Bacteria</taxon>
        <taxon>Pseudomonadati</taxon>
        <taxon>Pseudomonadota</taxon>
        <taxon>Betaproteobacteria</taxon>
        <taxon>Nitrosomonadales</taxon>
        <taxon>Methylophilaceae</taxon>
        <taxon>Methylophilus</taxon>
    </lineage>
</organism>
<dbReference type="InterPro" id="IPR013424">
    <property type="entry name" value="Ice-binding_C"/>
</dbReference>
<evidence type="ECO:0000256" key="1">
    <source>
        <dbReference type="SAM" id="SignalP"/>
    </source>
</evidence>
<dbReference type="EMBL" id="JBHTKB010000001">
    <property type="protein sequence ID" value="MFD0912923.1"/>
    <property type="molecule type" value="Genomic_DNA"/>
</dbReference>
<sequence length="235" mass="24050">MISSAFKMKVVAGLLLAFAGSASAAVYSNVPAGATTGLPFASFGNAGNPSGDSPQVGQVFSLTADSLLSSFSFYAIGNTSASFQLNVAQWNPSTNAQNQAVNSVGSNLLTSTFNAVDTYNATGGYTTLSFENLGLSLTAGTKYIAYLTSSDASVTGIQLSRTQTAADTTGFGLGHAYNSTIPGQGWQLPFNGNGFLSLQYTAVTSAAVVPEPESYALMFAGLALVGAVAKRRKQA</sequence>
<name>A0ABW3F503_9PROT</name>